<dbReference type="Pfam" id="PF03732">
    <property type="entry name" value="Retrotrans_gag"/>
    <property type="match status" value="1"/>
</dbReference>
<dbReference type="InterPro" id="IPR043502">
    <property type="entry name" value="DNA/RNA_pol_sf"/>
</dbReference>
<evidence type="ECO:0000259" key="1">
    <source>
        <dbReference type="Pfam" id="PF00078"/>
    </source>
</evidence>
<protein>
    <submittedName>
        <fullName evidence="3">Transposon Ty3-G Gag-Pol polyprotein</fullName>
    </submittedName>
</protein>
<dbReference type="SUPFAM" id="SSF56672">
    <property type="entry name" value="DNA/RNA polymerases"/>
    <property type="match status" value="1"/>
</dbReference>
<dbReference type="InterPro" id="IPR000477">
    <property type="entry name" value="RT_dom"/>
</dbReference>
<dbReference type="Gene3D" id="3.10.10.10">
    <property type="entry name" value="HIV Type 1 Reverse Transcriptase, subunit A, domain 1"/>
    <property type="match status" value="1"/>
</dbReference>
<name>A0A438I159_VITVI</name>
<comment type="caution">
    <text evidence="3">The sequence shown here is derived from an EMBL/GenBank/DDBJ whole genome shotgun (WGS) entry which is preliminary data.</text>
</comment>
<dbReference type="Pfam" id="PF08284">
    <property type="entry name" value="RVP_2"/>
    <property type="match status" value="1"/>
</dbReference>
<proteinExistence type="predicted"/>
<sequence>MAKLEFPKYSGADPIEWCNRVAQFFEFQDTSDNQKVSLASFHLEGEANQWWQWLRRAYQEEDRVVTWELFEEELWARFGPTECEDFDEALSKVRQIGSLRDYQKEFERLGNRVHGWSQKALVGSFMGGLRSEISETIRMFKPKTLKEATSLARMKDEQLQRQRRISRPPLPIRTPLALPTTTKASPVKRLSWEEMQKRRAQGLCFNCDDKFTSGHRCKGPQLLLLEGNINDDSEGDTKEAETDLPSDPEISLHALTGWTATKTMRVTAKIGTHDVVVLIDSGSTHNFISDKVAALLHLPVVPTAPFHVRVANGQPLKCKGRFDNIHILLQGIPFSITFYSLPLNGLDLVLGVQWLEQLGSVVCDWKKMTMEFQWANKPRLLQGSRAQNLQQASLEAIAKDMRHTSSIFAICLQPPAVPHQTIPLDMQTLIEDFAAIFEEPQQLPPVREVNHCISLKEGTEPTNVRPYSTSPFSSPVLLVKKKDDTWRFCTDYRALNSITIKDRFPIPTVDDMLDELHGASYFTKLDLRAGYHQVRVNPSDIHKTVFRLTGYYRKFVRNYGILARPLTNLLKKGQFGWTAEAETSFKLLQQAMTTTPILAMQIFSNRSLSNLTLLAMGLALCLPNKASPLPL</sequence>
<dbReference type="CDD" id="cd01647">
    <property type="entry name" value="RT_LTR"/>
    <property type="match status" value="1"/>
</dbReference>
<dbReference type="Gene3D" id="2.40.70.10">
    <property type="entry name" value="Acid Proteases"/>
    <property type="match status" value="1"/>
</dbReference>
<gene>
    <name evidence="3" type="primary">TY3B-G_247</name>
    <name evidence="3" type="ORF">CK203_045703</name>
</gene>
<dbReference type="SUPFAM" id="SSF50630">
    <property type="entry name" value="Acid proteases"/>
    <property type="match status" value="1"/>
</dbReference>
<reference evidence="3 4" key="1">
    <citation type="journal article" date="2018" name="PLoS Genet.">
        <title>Population sequencing reveals clonal diversity and ancestral inbreeding in the grapevine cultivar Chardonnay.</title>
        <authorList>
            <person name="Roach M.J."/>
            <person name="Johnson D.L."/>
            <person name="Bohlmann J."/>
            <person name="van Vuuren H.J."/>
            <person name="Jones S.J."/>
            <person name="Pretorius I.S."/>
            <person name="Schmidt S.A."/>
            <person name="Borneman A.R."/>
        </authorList>
    </citation>
    <scope>NUCLEOTIDE SEQUENCE [LARGE SCALE GENOMIC DNA]</scope>
    <source>
        <strain evidence="4">cv. Chardonnay</strain>
        <tissue evidence="3">Leaf</tissue>
    </source>
</reference>
<evidence type="ECO:0000313" key="3">
    <source>
        <dbReference type="EMBL" id="RVW90380.1"/>
    </source>
</evidence>
<dbReference type="InterPro" id="IPR005162">
    <property type="entry name" value="Retrotrans_gag_dom"/>
</dbReference>
<dbReference type="PANTHER" id="PTHR15503:SF22">
    <property type="entry name" value="TRANSPOSON TY3-I GAG POLYPROTEIN"/>
    <property type="match status" value="1"/>
</dbReference>
<feature type="domain" description="Retrotransposon gag" evidence="2">
    <location>
        <begin position="38"/>
        <end position="130"/>
    </location>
</feature>
<dbReference type="Pfam" id="PF00078">
    <property type="entry name" value="RVT_1"/>
    <property type="match status" value="1"/>
</dbReference>
<dbReference type="PANTHER" id="PTHR15503">
    <property type="entry name" value="LDOC1 RELATED"/>
    <property type="match status" value="1"/>
</dbReference>
<dbReference type="AlphaFoldDB" id="A0A438I159"/>
<feature type="domain" description="Reverse transcriptase" evidence="1">
    <location>
        <begin position="479"/>
        <end position="600"/>
    </location>
</feature>
<evidence type="ECO:0000313" key="4">
    <source>
        <dbReference type="Proteomes" id="UP000288805"/>
    </source>
</evidence>
<accession>A0A438I159</accession>
<dbReference type="Proteomes" id="UP000288805">
    <property type="component" value="Unassembled WGS sequence"/>
</dbReference>
<dbReference type="EMBL" id="QGNW01000155">
    <property type="protein sequence ID" value="RVW90380.1"/>
    <property type="molecule type" value="Genomic_DNA"/>
</dbReference>
<dbReference type="CDD" id="cd00303">
    <property type="entry name" value="retropepsin_like"/>
    <property type="match status" value="1"/>
</dbReference>
<dbReference type="InterPro" id="IPR043128">
    <property type="entry name" value="Rev_trsase/Diguanyl_cyclase"/>
</dbReference>
<evidence type="ECO:0000259" key="2">
    <source>
        <dbReference type="Pfam" id="PF03732"/>
    </source>
</evidence>
<dbReference type="InterPro" id="IPR032567">
    <property type="entry name" value="RTL1-rel"/>
</dbReference>
<dbReference type="InterPro" id="IPR021109">
    <property type="entry name" value="Peptidase_aspartic_dom_sf"/>
</dbReference>
<dbReference type="Gene3D" id="3.30.70.270">
    <property type="match status" value="1"/>
</dbReference>
<organism evidence="3 4">
    <name type="scientific">Vitis vinifera</name>
    <name type="common">Grape</name>
    <dbReference type="NCBI Taxonomy" id="29760"/>
    <lineage>
        <taxon>Eukaryota</taxon>
        <taxon>Viridiplantae</taxon>
        <taxon>Streptophyta</taxon>
        <taxon>Embryophyta</taxon>
        <taxon>Tracheophyta</taxon>
        <taxon>Spermatophyta</taxon>
        <taxon>Magnoliopsida</taxon>
        <taxon>eudicotyledons</taxon>
        <taxon>Gunneridae</taxon>
        <taxon>Pentapetalae</taxon>
        <taxon>rosids</taxon>
        <taxon>Vitales</taxon>
        <taxon>Vitaceae</taxon>
        <taxon>Viteae</taxon>
        <taxon>Vitis</taxon>
    </lineage>
</organism>